<protein>
    <submittedName>
        <fullName evidence="1">Anhydro-N-acetylmuramic acid kinase</fullName>
        <ecNumber evidence="1">2.7.1.170</ecNumber>
    </submittedName>
</protein>
<organism evidence="1 2">
    <name type="scientific">Marinigracilibium pacificum</name>
    <dbReference type="NCBI Taxonomy" id="2729599"/>
    <lineage>
        <taxon>Bacteria</taxon>
        <taxon>Pseudomonadati</taxon>
        <taxon>Bacteroidota</taxon>
        <taxon>Cytophagia</taxon>
        <taxon>Cytophagales</taxon>
        <taxon>Flammeovirgaceae</taxon>
        <taxon>Marinigracilibium</taxon>
    </lineage>
</organism>
<dbReference type="GO" id="GO:0009254">
    <property type="term" value="P:peptidoglycan turnover"/>
    <property type="evidence" value="ECO:0007669"/>
    <property type="project" value="InterPro"/>
</dbReference>
<gene>
    <name evidence="1" type="ORF">HH304_00610</name>
</gene>
<dbReference type="PANTHER" id="PTHR30605">
    <property type="entry name" value="ANHYDRO-N-ACETYLMURAMIC ACID KINASE"/>
    <property type="match status" value="1"/>
</dbReference>
<accession>A0A848IX94</accession>
<dbReference type="InterPro" id="IPR043129">
    <property type="entry name" value="ATPase_NBD"/>
</dbReference>
<keyword evidence="1" id="KW-0808">Transferase</keyword>
<sequence>MHKTSSSLYYSLGVMSGTSLDGVDLCLSKFMIQSGRWEFEILKSETIPYNLNWKEKLSSAISLSWSDLLTLDFEYGNFLGTLISDFCEKHQIKPQIIGSHGHTVHHKPELGYTIQIGNGNCIAKITGVDTVFDFRSKDVSLKGQGAPLVPIGDQLLFPEYKCCINLGGFANLSVKSTKHDIIAYDICALNVVLNYLSSKDNKEYDEDGIMASKGNLIPELYEKLNKIPFYKSRPPKSLGIEWVNENIFPIINNFLPTHKLFDIINTYTTHAANEISKALPPNNHCLITGGGAYNKYLISTLSDYYNGEIIIPDDKLISFKEALIFAFLGVLRIRNEVNVLASVTGAKENSVSGLIARKSK</sequence>
<dbReference type="GO" id="GO:0016773">
    <property type="term" value="F:phosphotransferase activity, alcohol group as acceptor"/>
    <property type="evidence" value="ECO:0007669"/>
    <property type="project" value="InterPro"/>
</dbReference>
<dbReference type="GO" id="GO:0005524">
    <property type="term" value="F:ATP binding"/>
    <property type="evidence" value="ECO:0007669"/>
    <property type="project" value="InterPro"/>
</dbReference>
<dbReference type="EMBL" id="JABBNU010000001">
    <property type="protein sequence ID" value="NMM46880.1"/>
    <property type="molecule type" value="Genomic_DNA"/>
</dbReference>
<dbReference type="GO" id="GO:0006040">
    <property type="term" value="P:amino sugar metabolic process"/>
    <property type="evidence" value="ECO:0007669"/>
    <property type="project" value="InterPro"/>
</dbReference>
<dbReference type="Gene3D" id="3.30.420.40">
    <property type="match status" value="2"/>
</dbReference>
<dbReference type="GO" id="GO:0016301">
    <property type="term" value="F:kinase activity"/>
    <property type="evidence" value="ECO:0007669"/>
    <property type="project" value="UniProtKB-KW"/>
</dbReference>
<evidence type="ECO:0000313" key="2">
    <source>
        <dbReference type="Proteomes" id="UP000559010"/>
    </source>
</evidence>
<dbReference type="EC" id="2.7.1.170" evidence="1"/>
<keyword evidence="1" id="KW-0418">Kinase</keyword>
<evidence type="ECO:0000313" key="1">
    <source>
        <dbReference type="EMBL" id="NMM46880.1"/>
    </source>
</evidence>
<dbReference type="NCBIfam" id="NF007144">
    <property type="entry name" value="PRK09585.2-3"/>
    <property type="match status" value="1"/>
</dbReference>
<proteinExistence type="predicted"/>
<dbReference type="InterPro" id="IPR005338">
    <property type="entry name" value="Anhydro_N_Ac-Mur_kinase"/>
</dbReference>
<dbReference type="Proteomes" id="UP000559010">
    <property type="component" value="Unassembled WGS sequence"/>
</dbReference>
<dbReference type="PANTHER" id="PTHR30605:SF0">
    <property type="entry name" value="ANHYDRO-N-ACETYLMURAMIC ACID KINASE"/>
    <property type="match status" value="1"/>
</dbReference>
<dbReference type="SUPFAM" id="SSF53067">
    <property type="entry name" value="Actin-like ATPase domain"/>
    <property type="match status" value="1"/>
</dbReference>
<dbReference type="AlphaFoldDB" id="A0A848IX94"/>
<dbReference type="RefSeq" id="WP_169677506.1">
    <property type="nucleotide sequence ID" value="NZ_JABBNU010000001.1"/>
</dbReference>
<name>A0A848IX94_9BACT</name>
<dbReference type="Pfam" id="PF03702">
    <property type="entry name" value="AnmK"/>
    <property type="match status" value="1"/>
</dbReference>
<reference evidence="1 2" key="1">
    <citation type="submission" date="2020-04" db="EMBL/GenBank/DDBJ databases">
        <title>Flammeovirgaceae bacterium KN852 isolated from deep sea.</title>
        <authorList>
            <person name="Zhang D.-C."/>
        </authorList>
    </citation>
    <scope>NUCLEOTIDE SEQUENCE [LARGE SCALE GENOMIC DNA]</scope>
    <source>
        <strain evidence="1 2">KN852</strain>
    </source>
</reference>
<keyword evidence="2" id="KW-1185">Reference proteome</keyword>
<comment type="caution">
    <text evidence="1">The sequence shown here is derived from an EMBL/GenBank/DDBJ whole genome shotgun (WGS) entry which is preliminary data.</text>
</comment>